<dbReference type="Pfam" id="PF02465">
    <property type="entry name" value="FliD_N"/>
    <property type="match status" value="1"/>
</dbReference>
<dbReference type="InterPro" id="IPR040026">
    <property type="entry name" value="FliD"/>
</dbReference>
<reference evidence="9" key="1">
    <citation type="submission" date="2016-10" db="EMBL/GenBank/DDBJ databases">
        <authorList>
            <person name="Varghese N."/>
        </authorList>
    </citation>
    <scope>NUCLEOTIDE SEQUENCE [LARGE SCALE GENOMIC DNA]</scope>
    <source>
        <strain evidence="9">DSM 24868</strain>
    </source>
</reference>
<dbReference type="GO" id="GO:0009424">
    <property type="term" value="C:bacterial-type flagellum hook"/>
    <property type="evidence" value="ECO:0007669"/>
    <property type="project" value="UniProtKB-UniRule"/>
</dbReference>
<organism evidence="8 9">
    <name type="scientific">Demequina mangrovi</name>
    <dbReference type="NCBI Taxonomy" id="1043493"/>
    <lineage>
        <taxon>Bacteria</taxon>
        <taxon>Bacillati</taxon>
        <taxon>Actinomycetota</taxon>
        <taxon>Actinomycetes</taxon>
        <taxon>Micrococcales</taxon>
        <taxon>Demequinaceae</taxon>
        <taxon>Demequina</taxon>
    </lineage>
</organism>
<evidence type="ECO:0000313" key="8">
    <source>
        <dbReference type="EMBL" id="SEJ56447.1"/>
    </source>
</evidence>
<protein>
    <recommendedName>
        <fullName evidence="5">Flagellar hook-associated protein 2</fullName>
        <shortName evidence="5">HAP2</shortName>
    </recommendedName>
    <alternativeName>
        <fullName evidence="5">Flagellar cap protein</fullName>
    </alternativeName>
</protein>
<dbReference type="InterPro" id="IPR003481">
    <property type="entry name" value="FliD_N"/>
</dbReference>
<dbReference type="PANTHER" id="PTHR30288:SF0">
    <property type="entry name" value="FLAGELLAR HOOK-ASSOCIATED PROTEIN 2"/>
    <property type="match status" value="1"/>
</dbReference>
<keyword evidence="8" id="KW-0282">Flagellum</keyword>
<gene>
    <name evidence="8" type="ORF">SAMN05421637_2209</name>
</gene>
<keyword evidence="9" id="KW-1185">Reference proteome</keyword>
<proteinExistence type="inferred from homology"/>
<evidence type="ECO:0000256" key="4">
    <source>
        <dbReference type="ARBA" id="ARBA00023143"/>
    </source>
</evidence>
<dbReference type="eggNOG" id="COG1345">
    <property type="taxonomic scope" value="Bacteria"/>
</dbReference>
<evidence type="ECO:0000313" key="9">
    <source>
        <dbReference type="Proteomes" id="UP000183315"/>
    </source>
</evidence>
<evidence type="ECO:0000259" key="7">
    <source>
        <dbReference type="Pfam" id="PF07195"/>
    </source>
</evidence>
<comment type="subcellular location">
    <subcellularLocation>
        <location evidence="5">Secreted</location>
    </subcellularLocation>
    <subcellularLocation>
        <location evidence="5">Bacterial flagellum</location>
    </subcellularLocation>
</comment>
<dbReference type="Proteomes" id="UP000183315">
    <property type="component" value="Unassembled WGS sequence"/>
</dbReference>
<keyword evidence="8" id="KW-0969">Cilium</keyword>
<comment type="function">
    <text evidence="5">Required for morphogenesis and for the elongation of the flagellar filament by facilitating polymerization of the flagellin monomers at the tip of growing filament. Forms a capping structure, which prevents flagellin subunits (transported through the central channel of the flagellum) from leaking out without polymerization at the distal end.</text>
</comment>
<dbReference type="EMBL" id="FNZI01000005">
    <property type="protein sequence ID" value="SEJ56447.1"/>
    <property type="molecule type" value="Genomic_DNA"/>
</dbReference>
<accession>A0A1H6ZXU5</accession>
<keyword evidence="8" id="KW-0966">Cell projection</keyword>
<evidence type="ECO:0000256" key="5">
    <source>
        <dbReference type="RuleBase" id="RU362066"/>
    </source>
</evidence>
<keyword evidence="4 5" id="KW-0975">Bacterial flagellum</keyword>
<dbReference type="InterPro" id="IPR010809">
    <property type="entry name" value="FliD_C"/>
</dbReference>
<keyword evidence="3" id="KW-0175">Coiled coil</keyword>
<dbReference type="GO" id="GO:0071973">
    <property type="term" value="P:bacterial-type flagellum-dependent cell motility"/>
    <property type="evidence" value="ECO:0007669"/>
    <property type="project" value="TreeGrafter"/>
</dbReference>
<sequence length="458" mass="46518">MATLGVDGIASGLDTSSIISALMQIEAGPQTLLSRKKSTAQSVVSSLQSINTKIKALADAAATAAKASTWTTFKATSSSSAATATASTSAAAGSLTFSVDAVAKTQVSLSASVASGADLTAENPPTLTVKSADGTYASVTADSNSLADIAKAINDGDLGITATVVSTGSGTSRLQLTGTTTGTDGAFELYVGDEAAVTGGTATRLDSSVTRAASDAQITLWKGTSEEQTFTQSSNTFTGLMSGVDVTVSAVEEDVTVSVAVDASAGKTQVSGLVTKMTAILDAIDAGTKASSTTNDDGTTSVTGGILSGDALVRNMRAKLSEAMTYPIDGVSLSEYGIEVDRYGDISFDGDAFAAALAEDPDGVAEAMQTLAARVEDAADLYSDSYEGLLTQSLTTRQTEIESLASQISNWDTRLAARQEALYAKFTAMEVTLSSLNAQMDYITSALDSLPSISSSSK</sequence>
<dbReference type="STRING" id="1043493.SAMN05421637_2209"/>
<evidence type="ECO:0000259" key="6">
    <source>
        <dbReference type="Pfam" id="PF02465"/>
    </source>
</evidence>
<evidence type="ECO:0000256" key="3">
    <source>
        <dbReference type="ARBA" id="ARBA00023054"/>
    </source>
</evidence>
<keyword evidence="5" id="KW-0964">Secreted</keyword>
<evidence type="ECO:0000256" key="1">
    <source>
        <dbReference type="ARBA" id="ARBA00009764"/>
    </source>
</evidence>
<dbReference type="Pfam" id="PF07195">
    <property type="entry name" value="FliD_C"/>
    <property type="match status" value="1"/>
</dbReference>
<dbReference type="AlphaFoldDB" id="A0A1H6ZXU5"/>
<dbReference type="RefSeq" id="WP_052405857.1">
    <property type="nucleotide sequence ID" value="NZ_BBLU01000007.1"/>
</dbReference>
<dbReference type="GO" id="GO:0009421">
    <property type="term" value="C:bacterial-type flagellum filament cap"/>
    <property type="evidence" value="ECO:0007669"/>
    <property type="project" value="InterPro"/>
</dbReference>
<evidence type="ECO:0000256" key="2">
    <source>
        <dbReference type="ARBA" id="ARBA00011255"/>
    </source>
</evidence>
<dbReference type="GO" id="GO:0005576">
    <property type="term" value="C:extracellular region"/>
    <property type="evidence" value="ECO:0007669"/>
    <property type="project" value="UniProtKB-SubCell"/>
</dbReference>
<name>A0A1H6ZXU5_9MICO</name>
<comment type="similarity">
    <text evidence="1 5">Belongs to the FliD family.</text>
</comment>
<feature type="domain" description="Flagellar hook-associated protein 2 N-terminal" evidence="6">
    <location>
        <begin position="11"/>
        <end position="106"/>
    </location>
</feature>
<comment type="subunit">
    <text evidence="2 5">Homopentamer.</text>
</comment>
<feature type="domain" description="Flagellar hook-associated protein 2 C-terminal" evidence="7">
    <location>
        <begin position="213"/>
        <end position="438"/>
    </location>
</feature>
<dbReference type="OrthoDB" id="5241527at2"/>
<dbReference type="PANTHER" id="PTHR30288">
    <property type="entry name" value="FLAGELLAR CAP/ASSEMBLY PROTEIN FLID"/>
    <property type="match status" value="1"/>
</dbReference>
<dbReference type="GO" id="GO:0007155">
    <property type="term" value="P:cell adhesion"/>
    <property type="evidence" value="ECO:0007669"/>
    <property type="project" value="InterPro"/>
</dbReference>